<sequence length="144" mass="16727">MIHYVTGFMFSEDKKHVALISKLQPSWQKGKLNGIGGKIETGETPQQAMAREFAEEAGIKTQPEEWKLFTVLTRPDAYQVNFLYTHDDSVYSAKSIEKEIVDIYEAHLLPDNVIYNLRWLIPMALDEHLRFDSPIEIMEMREHS</sequence>
<keyword evidence="7" id="KW-1185">Reference proteome</keyword>
<protein>
    <submittedName>
        <fullName evidence="4">Mutator MutT protein</fullName>
    </submittedName>
</protein>
<evidence type="ECO:0000313" key="7">
    <source>
        <dbReference type="Proteomes" id="UP000224871"/>
    </source>
</evidence>
<dbReference type="EMBL" id="FTLG01000066">
    <property type="protein sequence ID" value="SIP72602.1"/>
    <property type="molecule type" value="Genomic_DNA"/>
</dbReference>
<dbReference type="InterPro" id="IPR020084">
    <property type="entry name" value="NUDIX_hydrolase_CS"/>
</dbReference>
<dbReference type="Proteomes" id="UP000196435">
    <property type="component" value="Unassembled WGS sequence"/>
</dbReference>
<evidence type="ECO:0000313" key="6">
    <source>
        <dbReference type="Proteomes" id="UP000196435"/>
    </source>
</evidence>
<dbReference type="SUPFAM" id="SSF55811">
    <property type="entry name" value="Nudix"/>
    <property type="match status" value="1"/>
</dbReference>
<evidence type="ECO:0000256" key="2">
    <source>
        <dbReference type="ARBA" id="ARBA00022801"/>
    </source>
</evidence>
<name>A0A1N6MUW6_9GAMM</name>
<dbReference type="EMBL" id="NIBU01000044">
    <property type="protein sequence ID" value="PHM31139.1"/>
    <property type="molecule type" value="Genomic_DNA"/>
</dbReference>
<dbReference type="PROSITE" id="PS51462">
    <property type="entry name" value="NUDIX"/>
    <property type="match status" value="1"/>
</dbReference>
<dbReference type="PROSITE" id="PS00893">
    <property type="entry name" value="NUDIX_BOX"/>
    <property type="match status" value="1"/>
</dbReference>
<dbReference type="Gene3D" id="3.90.79.10">
    <property type="entry name" value="Nucleoside Triphosphate Pyrophosphohydrolase"/>
    <property type="match status" value="1"/>
</dbReference>
<evidence type="ECO:0000259" key="3">
    <source>
        <dbReference type="PROSITE" id="PS51462"/>
    </source>
</evidence>
<evidence type="ECO:0000313" key="4">
    <source>
        <dbReference type="EMBL" id="PHM31139.1"/>
    </source>
</evidence>
<dbReference type="InterPro" id="IPR015797">
    <property type="entry name" value="NUDIX_hydrolase-like_dom_sf"/>
</dbReference>
<organism evidence="5 6">
    <name type="scientific">Xenorhabdus innexi</name>
    <dbReference type="NCBI Taxonomy" id="290109"/>
    <lineage>
        <taxon>Bacteria</taxon>
        <taxon>Pseudomonadati</taxon>
        <taxon>Pseudomonadota</taxon>
        <taxon>Gammaproteobacteria</taxon>
        <taxon>Enterobacterales</taxon>
        <taxon>Morganellaceae</taxon>
        <taxon>Xenorhabdus</taxon>
    </lineage>
</organism>
<proteinExistence type="predicted"/>
<dbReference type="OrthoDB" id="9804563at2"/>
<reference evidence="5" key="2">
    <citation type="submission" date="2016-12" db="EMBL/GenBank/DDBJ databases">
        <authorList>
            <person name="Song W.-J."/>
            <person name="Kurnit D.M."/>
        </authorList>
    </citation>
    <scope>NUCLEOTIDE SEQUENCE [LARGE SCALE GENOMIC DNA]</scope>
    <source>
        <strain evidence="5">HGB1681</strain>
    </source>
</reference>
<dbReference type="Proteomes" id="UP000224871">
    <property type="component" value="Unassembled WGS sequence"/>
</dbReference>
<evidence type="ECO:0000313" key="5">
    <source>
        <dbReference type="EMBL" id="SIP72602.1"/>
    </source>
</evidence>
<feature type="domain" description="Nudix hydrolase" evidence="3">
    <location>
        <begin position="1"/>
        <end position="144"/>
    </location>
</feature>
<dbReference type="GO" id="GO:0016787">
    <property type="term" value="F:hydrolase activity"/>
    <property type="evidence" value="ECO:0007669"/>
    <property type="project" value="UniProtKB-KW"/>
</dbReference>
<comment type="cofactor">
    <cofactor evidence="1">
        <name>Mg(2+)</name>
        <dbReference type="ChEBI" id="CHEBI:18420"/>
    </cofactor>
</comment>
<reference evidence="4 7" key="3">
    <citation type="journal article" date="2017" name="Nat. Microbiol.">
        <title>Natural product diversity associated with the nematode symbionts Photorhabdus and Xenorhabdus.</title>
        <authorList>
            <person name="Tobias N.J."/>
            <person name="Wolff H."/>
            <person name="Djahanschiri B."/>
            <person name="Grundmann F."/>
            <person name="Kronenwerth M."/>
            <person name="Shi Y.M."/>
            <person name="Simonyi S."/>
            <person name="Grun P."/>
            <person name="Shapiro-Ilan D."/>
            <person name="Pidot S.J."/>
            <person name="Stinear T.P."/>
            <person name="Ebersberger I."/>
            <person name="Bode H.B."/>
        </authorList>
    </citation>
    <scope>NUCLEOTIDE SEQUENCE [LARGE SCALE GENOMIC DNA]</scope>
    <source>
        <strain evidence="4 7">DSM 16336</strain>
    </source>
</reference>
<dbReference type="Pfam" id="PF00293">
    <property type="entry name" value="NUDIX"/>
    <property type="match status" value="1"/>
</dbReference>
<evidence type="ECO:0000256" key="1">
    <source>
        <dbReference type="ARBA" id="ARBA00001946"/>
    </source>
</evidence>
<dbReference type="RefSeq" id="WP_086955892.1">
    <property type="nucleotide sequence ID" value="NZ_CAWNQC010000242.1"/>
</dbReference>
<gene>
    <name evidence="4" type="ORF">Xinn_03039</name>
    <name evidence="5" type="ORF">XIS1_1580010</name>
</gene>
<accession>A0A1N6MUW6</accession>
<keyword evidence="2" id="KW-0378">Hydrolase</keyword>
<dbReference type="AlphaFoldDB" id="A0A1N6MUW6"/>
<dbReference type="InterPro" id="IPR000086">
    <property type="entry name" value="NUDIX_hydrolase_dom"/>
</dbReference>
<reference evidence="6" key="1">
    <citation type="submission" date="2016-12" db="EMBL/GenBank/DDBJ databases">
        <authorList>
            <person name="Gaudriault S."/>
        </authorList>
    </citation>
    <scope>NUCLEOTIDE SEQUENCE [LARGE SCALE GENOMIC DNA]</scope>
    <source>
        <strain evidence="6">HGB1681 (deposited as PTA-6826 in the American Type Culture Collection)</strain>
    </source>
</reference>